<dbReference type="Pfam" id="PF00135">
    <property type="entry name" value="COesterase"/>
    <property type="match status" value="1"/>
</dbReference>
<evidence type="ECO:0000256" key="1">
    <source>
        <dbReference type="ARBA" id="ARBA00005964"/>
    </source>
</evidence>
<dbReference type="PANTHER" id="PTHR44590:SF4">
    <property type="entry name" value="CARBOXYLIC ESTER HYDROLASE"/>
    <property type="match status" value="1"/>
</dbReference>
<comment type="caution">
    <text evidence="6">The sequence shown here is derived from an EMBL/GenBank/DDBJ whole genome shotgun (WGS) entry which is preliminary data.</text>
</comment>
<dbReference type="InterPro" id="IPR019826">
    <property type="entry name" value="Carboxylesterase_B_AS"/>
</dbReference>
<feature type="domain" description="Carboxylesterase type B" evidence="5">
    <location>
        <begin position="7"/>
        <end position="90"/>
    </location>
</feature>
<name>A0AAD5QFX9_PARTN</name>
<evidence type="ECO:0000313" key="6">
    <source>
        <dbReference type="EMBL" id="KAJ1345716.1"/>
    </source>
</evidence>
<comment type="similarity">
    <text evidence="1 4">Belongs to the type-B carboxylesterase/lipase family.</text>
</comment>
<dbReference type="GO" id="GO:0052689">
    <property type="term" value="F:carboxylic ester hydrolase activity"/>
    <property type="evidence" value="ECO:0007669"/>
    <property type="project" value="UniProtKB-KW"/>
</dbReference>
<evidence type="ECO:0000313" key="7">
    <source>
        <dbReference type="Proteomes" id="UP001196413"/>
    </source>
</evidence>
<keyword evidence="2" id="KW-0719">Serine esterase</keyword>
<keyword evidence="7" id="KW-1185">Reference proteome</keyword>
<sequence>MMYSQLFQALRWTKENIHHFGGDPNKITVAGQSAGAVSADLLSISPLSRDMFHRKILMGGSTFCYWATTTKEEVAKYCRQKALKLGWKPKEGAL</sequence>
<keyword evidence="3 4" id="KW-0378">Hydrolase</keyword>
<dbReference type="EMBL" id="JAHQIW010000053">
    <property type="protein sequence ID" value="KAJ1345716.1"/>
    <property type="molecule type" value="Genomic_DNA"/>
</dbReference>
<evidence type="ECO:0000256" key="3">
    <source>
        <dbReference type="ARBA" id="ARBA00022801"/>
    </source>
</evidence>
<evidence type="ECO:0000259" key="5">
    <source>
        <dbReference type="Pfam" id="PF00135"/>
    </source>
</evidence>
<organism evidence="6 7">
    <name type="scientific">Parelaphostrongylus tenuis</name>
    <name type="common">Meningeal worm</name>
    <dbReference type="NCBI Taxonomy" id="148309"/>
    <lineage>
        <taxon>Eukaryota</taxon>
        <taxon>Metazoa</taxon>
        <taxon>Ecdysozoa</taxon>
        <taxon>Nematoda</taxon>
        <taxon>Chromadorea</taxon>
        <taxon>Rhabditida</taxon>
        <taxon>Rhabditina</taxon>
        <taxon>Rhabditomorpha</taxon>
        <taxon>Strongyloidea</taxon>
        <taxon>Metastrongylidae</taxon>
        <taxon>Parelaphostrongylus</taxon>
    </lineage>
</organism>
<proteinExistence type="inferred from homology"/>
<evidence type="ECO:0000256" key="4">
    <source>
        <dbReference type="RuleBase" id="RU361235"/>
    </source>
</evidence>
<evidence type="ECO:0000256" key="2">
    <source>
        <dbReference type="ARBA" id="ARBA00022487"/>
    </source>
</evidence>
<gene>
    <name evidence="6" type="ORF">KIN20_000310</name>
</gene>
<dbReference type="PANTHER" id="PTHR44590">
    <property type="entry name" value="CARBOXYLIC ESTER HYDROLASE-RELATED"/>
    <property type="match status" value="1"/>
</dbReference>
<dbReference type="SUPFAM" id="SSF53474">
    <property type="entry name" value="alpha/beta-Hydrolases"/>
    <property type="match status" value="1"/>
</dbReference>
<protein>
    <recommendedName>
        <fullName evidence="4">Carboxylic ester hydrolase</fullName>
        <ecNumber evidence="4">3.1.1.-</ecNumber>
    </recommendedName>
</protein>
<dbReference type="Proteomes" id="UP001196413">
    <property type="component" value="Unassembled WGS sequence"/>
</dbReference>
<dbReference type="PROSITE" id="PS00122">
    <property type="entry name" value="CARBOXYLESTERASE_B_1"/>
    <property type="match status" value="1"/>
</dbReference>
<reference evidence="6" key="1">
    <citation type="submission" date="2021-06" db="EMBL/GenBank/DDBJ databases">
        <title>Parelaphostrongylus tenuis whole genome reference sequence.</title>
        <authorList>
            <person name="Garwood T.J."/>
            <person name="Larsen P.A."/>
            <person name="Fountain-Jones N.M."/>
            <person name="Garbe J.R."/>
            <person name="Macchietto M.G."/>
            <person name="Kania S.A."/>
            <person name="Gerhold R.W."/>
            <person name="Richards J.E."/>
            <person name="Wolf T.M."/>
        </authorList>
    </citation>
    <scope>NUCLEOTIDE SEQUENCE</scope>
    <source>
        <strain evidence="6">MNPRO001-30</strain>
        <tissue evidence="6">Meninges</tissue>
    </source>
</reference>
<dbReference type="InterPro" id="IPR002018">
    <property type="entry name" value="CarbesteraseB"/>
</dbReference>
<dbReference type="InterPro" id="IPR029058">
    <property type="entry name" value="AB_hydrolase_fold"/>
</dbReference>
<accession>A0AAD5QFX9</accession>
<dbReference type="AlphaFoldDB" id="A0AAD5QFX9"/>
<dbReference type="EC" id="3.1.1.-" evidence="4"/>
<dbReference type="Gene3D" id="3.40.50.1820">
    <property type="entry name" value="alpha/beta hydrolase"/>
    <property type="match status" value="1"/>
</dbReference>